<name>A0A268EY87_9BACL</name>
<reference evidence="3 4" key="1">
    <citation type="submission" date="2017-07" db="EMBL/GenBank/DDBJ databases">
        <title>Isolation and whole genome analysis of endospore-forming bacteria from heroin.</title>
        <authorList>
            <person name="Kalinowski J."/>
            <person name="Ahrens B."/>
            <person name="Al-Dilaimi A."/>
            <person name="Winkler A."/>
            <person name="Wibberg D."/>
            <person name="Schleenbecker U."/>
            <person name="Ruckert C."/>
            <person name="Wolfel R."/>
            <person name="Grass G."/>
        </authorList>
    </citation>
    <scope>NUCLEOTIDE SEQUENCE [LARGE SCALE GENOMIC DNA]</scope>
    <source>
        <strain evidence="3 4">7537-G1</strain>
    </source>
</reference>
<dbReference type="InterPro" id="IPR035168">
    <property type="entry name" value="DUF5317"/>
</dbReference>
<organism evidence="3 4">
    <name type="scientific">Paenibacillus campinasensis</name>
    <dbReference type="NCBI Taxonomy" id="66347"/>
    <lineage>
        <taxon>Bacteria</taxon>
        <taxon>Bacillati</taxon>
        <taxon>Bacillota</taxon>
        <taxon>Bacilli</taxon>
        <taxon>Bacillales</taxon>
        <taxon>Paenibacillaceae</taxon>
        <taxon>Paenibacillus</taxon>
    </lineage>
</organism>
<evidence type="ECO:0000313" key="3">
    <source>
        <dbReference type="EMBL" id="PAD78088.1"/>
    </source>
</evidence>
<evidence type="ECO:0000313" key="4">
    <source>
        <dbReference type="Proteomes" id="UP000215596"/>
    </source>
</evidence>
<reference evidence="2 5" key="2">
    <citation type="submission" date="2019-11" db="EMBL/GenBank/DDBJ databases">
        <title>Draft genome sequences of five Paenibacillus species of dairy origin.</title>
        <authorList>
            <person name="Olajide A.M."/>
            <person name="Chen S."/>
            <person name="Lapointe G."/>
        </authorList>
    </citation>
    <scope>NUCLEOTIDE SEQUENCE [LARGE SCALE GENOMIC DNA]</scope>
    <source>
        <strain evidence="2 5">3CS1</strain>
    </source>
</reference>
<keyword evidence="1" id="KW-0812">Transmembrane</keyword>
<evidence type="ECO:0000313" key="2">
    <source>
        <dbReference type="EMBL" id="MUG65357.1"/>
    </source>
</evidence>
<dbReference type="EMBL" id="NPBY01000026">
    <property type="protein sequence ID" value="PAD78088.1"/>
    <property type="molecule type" value="Genomic_DNA"/>
</dbReference>
<feature type="transmembrane region" description="Helical" evidence="1">
    <location>
        <begin position="85"/>
        <end position="104"/>
    </location>
</feature>
<dbReference type="RefSeq" id="WP_095264572.1">
    <property type="nucleotide sequence ID" value="NZ_NPBY01000026.1"/>
</dbReference>
<dbReference type="OrthoDB" id="37447at2"/>
<dbReference type="Proteomes" id="UP000435177">
    <property type="component" value="Unassembled WGS sequence"/>
</dbReference>
<dbReference type="Pfam" id="PF17248">
    <property type="entry name" value="DUF5317"/>
    <property type="match status" value="1"/>
</dbReference>
<evidence type="ECO:0000256" key="1">
    <source>
        <dbReference type="SAM" id="Phobius"/>
    </source>
</evidence>
<accession>A0A268EY87</accession>
<dbReference type="AlphaFoldDB" id="A0A268EY87"/>
<feature type="transmembrane region" description="Helical" evidence="1">
    <location>
        <begin position="35"/>
        <end position="51"/>
    </location>
</feature>
<evidence type="ECO:0008006" key="6">
    <source>
        <dbReference type="Google" id="ProtNLM"/>
    </source>
</evidence>
<keyword evidence="1" id="KW-0472">Membrane</keyword>
<dbReference type="EMBL" id="WOAA01000002">
    <property type="protein sequence ID" value="MUG65357.1"/>
    <property type="molecule type" value="Genomic_DNA"/>
</dbReference>
<evidence type="ECO:0000313" key="5">
    <source>
        <dbReference type="Proteomes" id="UP000435177"/>
    </source>
</evidence>
<dbReference type="Proteomes" id="UP000215596">
    <property type="component" value="Unassembled WGS sequence"/>
</dbReference>
<sequence length="207" mass="23233">MVFDGIILGLFVGLIRGGLRHGLQQFSRIRLKGGFIFPILLIVQLLIFRFQDNYDWLALASGYVFMLIYIFGMLFLWLNREQKGFSSILAGVFLNFLVMAVNGGRMPVSIQAVEAVLDPYYVEILRNGSTVTKHYLMDASTRLAFLGDIIPLAPPYPRRQVISIGDIIMNIGIFIYIVNLMTSGKSAAAKTLSRTPDRSEHAEPQNL</sequence>
<feature type="transmembrane region" description="Helical" evidence="1">
    <location>
        <begin position="6"/>
        <end position="23"/>
    </location>
</feature>
<proteinExistence type="predicted"/>
<protein>
    <recommendedName>
        <fullName evidence="6">DUF5317 domain-containing protein</fullName>
    </recommendedName>
</protein>
<keyword evidence="1" id="KW-1133">Transmembrane helix</keyword>
<comment type="caution">
    <text evidence="3">The sequence shown here is derived from an EMBL/GenBank/DDBJ whole genome shotgun (WGS) entry which is preliminary data.</text>
</comment>
<gene>
    <name evidence="3" type="ORF">CHH67_07600</name>
    <name evidence="2" type="ORF">GNP94_04965</name>
</gene>
<feature type="transmembrane region" description="Helical" evidence="1">
    <location>
        <begin position="161"/>
        <end position="181"/>
    </location>
</feature>
<feature type="transmembrane region" description="Helical" evidence="1">
    <location>
        <begin position="57"/>
        <end position="78"/>
    </location>
</feature>
<keyword evidence="5" id="KW-1185">Reference proteome</keyword>